<dbReference type="GO" id="GO:0016787">
    <property type="term" value="F:hydrolase activity"/>
    <property type="evidence" value="ECO:0007669"/>
    <property type="project" value="UniProtKB-KW"/>
</dbReference>
<evidence type="ECO:0000259" key="1">
    <source>
        <dbReference type="Pfam" id="PF12695"/>
    </source>
</evidence>
<gene>
    <name evidence="2" type="ORF">IV203_011873</name>
</gene>
<sequence length="637" mass="70702">MVGIKFKLRPALASLFRSKALFIVLLSSFPFSTALLTPEFLSNIAQSTLRASDGRDLLLPPPGDKITLPHSQHTSFVLVPGALVKPEQYRDLAHAIQQSSEQAVWISIPAVQPVANPLNIGKTVQDAFARLKRFGFPGAKTFVGGHSLGGAFLPEMLDQIPVGQVEGLIHLGCILSRKAESDKRIQQLPHMVLAGELDGLVRASRVAEDYHRYVVRKQQSTGDDPTKAMLEHAVVLVPGMNHFGFVSGEPPFMGEFRDLRGELSHEAAVQQVASSVSEFIDFHRTQKMERATPLLSKMNETIAYIQPILAAMELEGSFHLGKTPCHLCDESDDPVGCCDDCVEGSPWAAMVQRELAPEGIEYGRVSDEFHQSWWINPFHDPPFYHPSIESGSAKTDNLLVNATSTVMTLSTERSMVLNMETVSEPVYEKSDMYLFDAGFFSNAALELRCKFNSRQAILEAAGKNVPFESECGTCSKMNERTIEWALEQVPESVKRRYLERGTKLVAGKDIEHSVGPSWIWSYMDYRRVDDRTMEVDSHIMSTPLDHPVPASGGKLYCKLLSPAKALDWIYTDSLRPATELSTFYHENLASPANFLKYAARETPKRMLEVADPLFLPKTVVRAGLGGLSFASAFSKRR</sequence>
<keyword evidence="3" id="KW-1185">Reference proteome</keyword>
<keyword evidence="2" id="KW-0378">Hydrolase</keyword>
<reference evidence="2" key="1">
    <citation type="journal article" date="2021" name="Sci. Rep.">
        <title>Diploid genomic architecture of Nitzschia inconspicua, an elite biomass production diatom.</title>
        <authorList>
            <person name="Oliver A."/>
            <person name="Podell S."/>
            <person name="Pinowska A."/>
            <person name="Traller J.C."/>
            <person name="Smith S.R."/>
            <person name="McClure R."/>
            <person name="Beliaev A."/>
            <person name="Bohutskyi P."/>
            <person name="Hill E.A."/>
            <person name="Rabines A."/>
            <person name="Zheng H."/>
            <person name="Allen L.Z."/>
            <person name="Kuo A."/>
            <person name="Grigoriev I.V."/>
            <person name="Allen A.E."/>
            <person name="Hazlebeck D."/>
            <person name="Allen E.E."/>
        </authorList>
    </citation>
    <scope>NUCLEOTIDE SEQUENCE</scope>
    <source>
        <strain evidence="2">Hildebrandi</strain>
    </source>
</reference>
<dbReference type="Proteomes" id="UP000693970">
    <property type="component" value="Unassembled WGS sequence"/>
</dbReference>
<evidence type="ECO:0000313" key="2">
    <source>
        <dbReference type="EMBL" id="KAG7349276.1"/>
    </source>
</evidence>
<organism evidence="2 3">
    <name type="scientific">Nitzschia inconspicua</name>
    <dbReference type="NCBI Taxonomy" id="303405"/>
    <lineage>
        <taxon>Eukaryota</taxon>
        <taxon>Sar</taxon>
        <taxon>Stramenopiles</taxon>
        <taxon>Ochrophyta</taxon>
        <taxon>Bacillariophyta</taxon>
        <taxon>Bacillariophyceae</taxon>
        <taxon>Bacillariophycidae</taxon>
        <taxon>Bacillariales</taxon>
        <taxon>Bacillariaceae</taxon>
        <taxon>Nitzschia</taxon>
    </lineage>
</organism>
<dbReference type="AlphaFoldDB" id="A0A9K3KTJ4"/>
<proteinExistence type="predicted"/>
<dbReference type="EMBL" id="JAGRRH010000019">
    <property type="protein sequence ID" value="KAG7349276.1"/>
    <property type="molecule type" value="Genomic_DNA"/>
</dbReference>
<feature type="domain" description="Alpha/beta hydrolase fold-5" evidence="1">
    <location>
        <begin position="76"/>
        <end position="209"/>
    </location>
</feature>
<dbReference type="Pfam" id="PF12695">
    <property type="entry name" value="Abhydrolase_5"/>
    <property type="match status" value="1"/>
</dbReference>
<comment type="caution">
    <text evidence="2">The sequence shown here is derived from an EMBL/GenBank/DDBJ whole genome shotgun (WGS) entry which is preliminary data.</text>
</comment>
<dbReference type="InterPro" id="IPR029059">
    <property type="entry name" value="AB_hydrolase_5"/>
</dbReference>
<accession>A0A9K3KTJ4</accession>
<evidence type="ECO:0000313" key="3">
    <source>
        <dbReference type="Proteomes" id="UP000693970"/>
    </source>
</evidence>
<dbReference type="OrthoDB" id="188124at2759"/>
<protein>
    <submittedName>
        <fullName evidence="2">Alpha/beta fold family hydrolase</fullName>
    </submittedName>
</protein>
<reference evidence="2" key="2">
    <citation type="submission" date="2021-04" db="EMBL/GenBank/DDBJ databases">
        <authorList>
            <person name="Podell S."/>
        </authorList>
    </citation>
    <scope>NUCLEOTIDE SEQUENCE</scope>
    <source>
        <strain evidence="2">Hildebrandi</strain>
    </source>
</reference>
<name>A0A9K3KTJ4_9STRA</name>